<reference evidence="7 8" key="2">
    <citation type="submission" date="2016-01" db="EMBL/GenBank/DDBJ databases">
        <title>Microcella alkaliphila JAM AC0309 whole genome shotgun sequence.</title>
        <authorList>
            <person name="Kurata A."/>
            <person name="Hirose Y."/>
            <person name="Kishimoto N."/>
            <person name="Kobayashi T."/>
        </authorList>
    </citation>
    <scope>NUCLEOTIDE SEQUENCE [LARGE SCALE GENOMIC DNA]</scope>
    <source>
        <strain evidence="7 8">JAM AC0309</strain>
    </source>
</reference>
<evidence type="ECO:0000256" key="5">
    <source>
        <dbReference type="ARBA" id="ARBA00023163"/>
    </source>
</evidence>
<evidence type="ECO:0000256" key="4">
    <source>
        <dbReference type="ARBA" id="ARBA00023125"/>
    </source>
</evidence>
<evidence type="ECO:0000256" key="2">
    <source>
        <dbReference type="ARBA" id="ARBA00022649"/>
    </source>
</evidence>
<dbReference type="KEGG" id="malk:MalAC0309_1214"/>
<dbReference type="Gene3D" id="1.20.5.780">
    <property type="entry name" value="Single helix bin"/>
    <property type="match status" value="1"/>
</dbReference>
<evidence type="ECO:0000256" key="3">
    <source>
        <dbReference type="ARBA" id="ARBA00023015"/>
    </source>
</evidence>
<protein>
    <recommendedName>
        <fullName evidence="9">DUF1778 domain-containing protein</fullName>
    </recommendedName>
</protein>
<dbReference type="InterPro" id="IPR014795">
    <property type="entry name" value="TacA_1-like"/>
</dbReference>
<sequence>MQCMSPSATDRVEFRLPAQQKTELEAASDALGLTTSAFVKQAALEAARRVLTEERQVRLSEDAWAKFVDAIDKPGTVNAGLADLLTRESRFSTE</sequence>
<gene>
    <name evidence="7" type="ORF">MalAC0309_1214</name>
</gene>
<proteinExistence type="inferred from homology"/>
<dbReference type="AlphaFoldDB" id="A0A0U4WW94"/>
<comment type="similarity">
    <text evidence="6">Belongs to the TacA antitoxin family.</text>
</comment>
<dbReference type="GO" id="GO:0003677">
    <property type="term" value="F:DNA binding"/>
    <property type="evidence" value="ECO:0007669"/>
    <property type="project" value="UniProtKB-KW"/>
</dbReference>
<dbReference type="EMBL" id="AP017315">
    <property type="protein sequence ID" value="BAU32071.1"/>
    <property type="molecule type" value="Genomic_DNA"/>
</dbReference>
<reference evidence="8" key="1">
    <citation type="submission" date="2015-12" db="EMBL/GenBank/DDBJ databases">
        <authorList>
            <person name="Shamseldin A."/>
            <person name="Moawad H."/>
            <person name="Abd El-Rahim W.M."/>
            <person name="Sadowsky M.J."/>
        </authorList>
    </citation>
    <scope>NUCLEOTIDE SEQUENCE [LARGE SCALE GENOMIC DNA]</scope>
    <source>
        <strain evidence="8">JAM AC0309</strain>
    </source>
</reference>
<keyword evidence="5" id="KW-0804">Transcription</keyword>
<name>A0A0U4WW94_9MICO</name>
<dbReference type="GO" id="GO:0006355">
    <property type="term" value="P:regulation of DNA-templated transcription"/>
    <property type="evidence" value="ECO:0007669"/>
    <property type="project" value="InterPro"/>
</dbReference>
<keyword evidence="2" id="KW-1277">Toxin-antitoxin system</keyword>
<evidence type="ECO:0000313" key="8">
    <source>
        <dbReference type="Proteomes" id="UP000218965"/>
    </source>
</evidence>
<dbReference type="PANTHER" id="PTHR35401:SF1">
    <property type="entry name" value="CYTOPLASMIC PROTEIN"/>
    <property type="match status" value="1"/>
</dbReference>
<keyword evidence="4" id="KW-0238">DNA-binding</keyword>
<keyword evidence="1" id="KW-0678">Repressor</keyword>
<dbReference type="PANTHER" id="PTHR35401">
    <property type="entry name" value="COPG FAMILY HELIX-TURN-HELIX PROTEIN-RELATED-RELATED"/>
    <property type="match status" value="1"/>
</dbReference>
<organism evidence="7 8">
    <name type="scientific">Microcella alkaliphila</name>
    <dbReference type="NCBI Taxonomy" id="279828"/>
    <lineage>
        <taxon>Bacteria</taxon>
        <taxon>Bacillati</taxon>
        <taxon>Actinomycetota</taxon>
        <taxon>Actinomycetes</taxon>
        <taxon>Micrococcales</taxon>
        <taxon>Microbacteriaceae</taxon>
        <taxon>Microcella</taxon>
    </lineage>
</organism>
<dbReference type="Pfam" id="PF08681">
    <property type="entry name" value="TacA1"/>
    <property type="match status" value="1"/>
</dbReference>
<evidence type="ECO:0000256" key="1">
    <source>
        <dbReference type="ARBA" id="ARBA00022491"/>
    </source>
</evidence>
<keyword evidence="3" id="KW-0805">Transcription regulation</keyword>
<evidence type="ECO:0000256" key="6">
    <source>
        <dbReference type="ARBA" id="ARBA00049988"/>
    </source>
</evidence>
<evidence type="ECO:0008006" key="9">
    <source>
        <dbReference type="Google" id="ProtNLM"/>
    </source>
</evidence>
<accession>A0A0U4WW94</accession>
<evidence type="ECO:0000313" key="7">
    <source>
        <dbReference type="EMBL" id="BAU32071.1"/>
    </source>
</evidence>
<dbReference type="InterPro" id="IPR010985">
    <property type="entry name" value="Ribbon_hlx_hlx"/>
</dbReference>
<dbReference type="Proteomes" id="UP000218965">
    <property type="component" value="Chromosome"/>
</dbReference>
<dbReference type="SUPFAM" id="SSF47598">
    <property type="entry name" value="Ribbon-helix-helix"/>
    <property type="match status" value="1"/>
</dbReference>